<accession>A0A3Q3EK86</accession>
<dbReference type="InParanoid" id="A0A3Q3EK86"/>
<name>A0A3Q3EK86_9LABR</name>
<sequence length="80" mass="8992">MIDSFLFCVLPKYTCFPSSDRMRNGFAVSGSRVMSTAYSVRKKNSPPVQCVTITNKPYFVFLNQAVNMLISAVKTNVFLI</sequence>
<protein>
    <submittedName>
        <fullName evidence="1">Uncharacterized protein</fullName>
    </submittedName>
</protein>
<dbReference type="AlphaFoldDB" id="A0A3Q3EK86"/>
<evidence type="ECO:0000313" key="1">
    <source>
        <dbReference type="Ensembl" id="ENSLBEP00000007891.1"/>
    </source>
</evidence>
<dbReference type="Ensembl" id="ENSLBET00000008295.1">
    <property type="protein sequence ID" value="ENSLBEP00000007891.1"/>
    <property type="gene ID" value="ENSLBEG00000006098.1"/>
</dbReference>
<reference evidence="1" key="1">
    <citation type="submission" date="2025-08" db="UniProtKB">
        <authorList>
            <consortium name="Ensembl"/>
        </authorList>
    </citation>
    <scope>IDENTIFICATION</scope>
</reference>
<proteinExistence type="predicted"/>
<organism evidence="1 2">
    <name type="scientific">Labrus bergylta</name>
    <name type="common">ballan wrasse</name>
    <dbReference type="NCBI Taxonomy" id="56723"/>
    <lineage>
        <taxon>Eukaryota</taxon>
        <taxon>Metazoa</taxon>
        <taxon>Chordata</taxon>
        <taxon>Craniata</taxon>
        <taxon>Vertebrata</taxon>
        <taxon>Euteleostomi</taxon>
        <taxon>Actinopterygii</taxon>
        <taxon>Neopterygii</taxon>
        <taxon>Teleostei</taxon>
        <taxon>Neoteleostei</taxon>
        <taxon>Acanthomorphata</taxon>
        <taxon>Eupercaria</taxon>
        <taxon>Labriformes</taxon>
        <taxon>Labridae</taxon>
        <taxon>Labrus</taxon>
    </lineage>
</organism>
<keyword evidence="2" id="KW-1185">Reference proteome</keyword>
<dbReference type="Proteomes" id="UP000261660">
    <property type="component" value="Unplaced"/>
</dbReference>
<evidence type="ECO:0000313" key="2">
    <source>
        <dbReference type="Proteomes" id="UP000261660"/>
    </source>
</evidence>
<reference evidence="1" key="2">
    <citation type="submission" date="2025-09" db="UniProtKB">
        <authorList>
            <consortium name="Ensembl"/>
        </authorList>
    </citation>
    <scope>IDENTIFICATION</scope>
</reference>